<evidence type="ECO:0000313" key="1">
    <source>
        <dbReference type="EMBL" id="PNR26711.1"/>
    </source>
</evidence>
<reference evidence="1 3" key="2">
    <citation type="journal article" date="2018" name="Plant J.">
        <title>The Physcomitrella patens chromosome-scale assembly reveals moss genome structure and evolution.</title>
        <authorList>
            <person name="Lang D."/>
            <person name="Ullrich K.K."/>
            <person name="Murat F."/>
            <person name="Fuchs J."/>
            <person name="Jenkins J."/>
            <person name="Haas F.B."/>
            <person name="Piednoel M."/>
            <person name="Gundlach H."/>
            <person name="Van Bel M."/>
            <person name="Meyberg R."/>
            <person name="Vives C."/>
            <person name="Morata J."/>
            <person name="Symeonidi A."/>
            <person name="Hiss M."/>
            <person name="Muchero W."/>
            <person name="Kamisugi Y."/>
            <person name="Saleh O."/>
            <person name="Blanc G."/>
            <person name="Decker E.L."/>
            <person name="van Gessel N."/>
            <person name="Grimwood J."/>
            <person name="Hayes R.D."/>
            <person name="Graham S.W."/>
            <person name="Gunter L.E."/>
            <person name="McDaniel S.F."/>
            <person name="Hoernstein S.N.W."/>
            <person name="Larsson A."/>
            <person name="Li F.W."/>
            <person name="Perroud P.F."/>
            <person name="Phillips J."/>
            <person name="Ranjan P."/>
            <person name="Rokshar D.S."/>
            <person name="Rothfels C.J."/>
            <person name="Schneider L."/>
            <person name="Shu S."/>
            <person name="Stevenson D.W."/>
            <person name="Thummler F."/>
            <person name="Tillich M."/>
            <person name="Villarreal Aguilar J.C."/>
            <person name="Widiez T."/>
            <person name="Wong G.K."/>
            <person name="Wymore A."/>
            <person name="Zhang Y."/>
            <person name="Zimmer A.D."/>
            <person name="Quatrano R.S."/>
            <person name="Mayer K.F.X."/>
            <person name="Goodstein D."/>
            <person name="Casacuberta J.M."/>
            <person name="Vandepoele K."/>
            <person name="Reski R."/>
            <person name="Cuming A.C."/>
            <person name="Tuskan G.A."/>
            <person name="Maumus F."/>
            <person name="Salse J."/>
            <person name="Schmutz J."/>
            <person name="Rensing S.A."/>
        </authorList>
    </citation>
    <scope>NUCLEOTIDE SEQUENCE [LARGE SCALE GENOMIC DNA]</scope>
    <source>
        <strain evidence="2 3">cv. Gransden 2004</strain>
    </source>
</reference>
<dbReference type="FunCoup" id="A0A2K1IBQ4">
    <property type="interactions" value="670"/>
</dbReference>
<dbReference type="Gramene" id="Pp3c26_3770V3.2">
    <property type="protein sequence ID" value="Pp3c26_3770V3.2"/>
    <property type="gene ID" value="Pp3c26_3770"/>
</dbReference>
<sequence length="419" mass="47778">MEALERLEVVHVHLQLLHTHGIATSHDPSNRFLADFLLLLGESGKSYVEMQRLCEVLLDAVPKMKGSSLFDEMARATSSEDKLTMENFTLHKGLNHRGGHVRADSVTLQMSEVVGEEVLTTQQRRSAPCERSVLSCMISFNSMERARSTLEDFCRSYFMFHGMDAQNPTHIFRYLPLLVFVESFIYQLDEENEDQLCLSEGTGGSNRSHDVSSEFAYGLGKDPFTGMRSILQQQDLLTERIDNELKDGLKYWCLEQSLCTALSTGKEVKPEDVLRALRLKSFDYRILNLLLYGLLHEPVNEAHFEFLSVSELLVEISDDLFDYEEDVVKNTFNVLRMFVHTYGSNDAPIKLAQFISKIEDEYQALLVALEPDIRDKYTQRCEEAVKEGGSKSVHVLGDWTIPPLITDENAFRIRVNEDA</sequence>
<gene>
    <name evidence="2" type="primary">LOC112277635</name>
    <name evidence="1" type="ORF">PHYPA_030192</name>
</gene>
<dbReference type="RefSeq" id="XP_024365944.1">
    <property type="nucleotide sequence ID" value="XM_024510176.2"/>
</dbReference>
<name>A0A2K1IBQ4_PHYPA</name>
<dbReference type="EMBL" id="ABEU02000026">
    <property type="protein sequence ID" value="PNR26711.1"/>
    <property type="molecule type" value="Genomic_DNA"/>
</dbReference>
<protein>
    <submittedName>
        <fullName evidence="1 2">Uncharacterized protein</fullName>
    </submittedName>
</protein>
<proteinExistence type="predicted"/>
<keyword evidence="3" id="KW-1185">Reference proteome</keyword>
<organism evidence="1">
    <name type="scientific">Physcomitrium patens</name>
    <name type="common">Spreading-leaved earth moss</name>
    <name type="synonym">Physcomitrella patens</name>
    <dbReference type="NCBI Taxonomy" id="3218"/>
    <lineage>
        <taxon>Eukaryota</taxon>
        <taxon>Viridiplantae</taxon>
        <taxon>Streptophyta</taxon>
        <taxon>Embryophyta</taxon>
        <taxon>Bryophyta</taxon>
        <taxon>Bryophytina</taxon>
        <taxon>Bryopsida</taxon>
        <taxon>Funariidae</taxon>
        <taxon>Funariales</taxon>
        <taxon>Funariaceae</taxon>
        <taxon>Physcomitrium</taxon>
    </lineage>
</organism>
<dbReference type="PaxDb" id="3218-PP1S490_1V6.1"/>
<reference evidence="1 3" key="1">
    <citation type="journal article" date="2008" name="Science">
        <title>The Physcomitrella genome reveals evolutionary insights into the conquest of land by plants.</title>
        <authorList>
            <person name="Rensing S."/>
            <person name="Lang D."/>
            <person name="Zimmer A."/>
            <person name="Terry A."/>
            <person name="Salamov A."/>
            <person name="Shapiro H."/>
            <person name="Nishiyama T."/>
            <person name="Perroud P.-F."/>
            <person name="Lindquist E."/>
            <person name="Kamisugi Y."/>
            <person name="Tanahashi T."/>
            <person name="Sakakibara K."/>
            <person name="Fujita T."/>
            <person name="Oishi K."/>
            <person name="Shin-I T."/>
            <person name="Kuroki Y."/>
            <person name="Toyoda A."/>
            <person name="Suzuki Y."/>
            <person name="Hashimoto A."/>
            <person name="Yamaguchi K."/>
            <person name="Sugano A."/>
            <person name="Kohara Y."/>
            <person name="Fujiyama A."/>
            <person name="Anterola A."/>
            <person name="Aoki S."/>
            <person name="Ashton N."/>
            <person name="Barbazuk W.B."/>
            <person name="Barker E."/>
            <person name="Bennetzen J."/>
            <person name="Bezanilla M."/>
            <person name="Blankenship R."/>
            <person name="Cho S.H."/>
            <person name="Dutcher S."/>
            <person name="Estelle M."/>
            <person name="Fawcett J.A."/>
            <person name="Gundlach H."/>
            <person name="Hanada K."/>
            <person name="Heyl A."/>
            <person name="Hicks K.A."/>
            <person name="Hugh J."/>
            <person name="Lohr M."/>
            <person name="Mayer K."/>
            <person name="Melkozernov A."/>
            <person name="Murata T."/>
            <person name="Nelson D."/>
            <person name="Pils B."/>
            <person name="Prigge M."/>
            <person name="Reiss B."/>
            <person name="Renner T."/>
            <person name="Rombauts S."/>
            <person name="Rushton P."/>
            <person name="Sanderfoot A."/>
            <person name="Schween G."/>
            <person name="Shiu S.-H."/>
            <person name="Stueber K."/>
            <person name="Theodoulou F.L."/>
            <person name="Tu H."/>
            <person name="Van de Peer Y."/>
            <person name="Verrier P.J."/>
            <person name="Waters E."/>
            <person name="Wood A."/>
            <person name="Yang L."/>
            <person name="Cove D."/>
            <person name="Cuming A."/>
            <person name="Hasebe M."/>
            <person name="Lucas S."/>
            <person name="Mishler D.B."/>
            <person name="Reski R."/>
            <person name="Grigoriev I."/>
            <person name="Quatrano R.S."/>
            <person name="Boore J.L."/>
        </authorList>
    </citation>
    <scope>NUCLEOTIDE SEQUENCE [LARGE SCALE GENOMIC DNA]</scope>
    <source>
        <strain evidence="2 3">cv. Gransden 2004</strain>
    </source>
</reference>
<dbReference type="Proteomes" id="UP000006727">
    <property type="component" value="Chromosome 26"/>
</dbReference>
<dbReference type="Gramene" id="Pp3c26_3770V3.1">
    <property type="protein sequence ID" value="Pp3c26_3770V3.1"/>
    <property type="gene ID" value="Pp3c26_3770"/>
</dbReference>
<reference evidence="2" key="3">
    <citation type="submission" date="2020-12" db="UniProtKB">
        <authorList>
            <consortium name="EnsemblPlants"/>
        </authorList>
    </citation>
    <scope>IDENTIFICATION</scope>
</reference>
<accession>A0A2K1IBQ4</accession>
<dbReference type="EnsemblPlants" id="Pp3c26_3770V3.2">
    <property type="protein sequence ID" value="Pp3c26_3770V3.2"/>
    <property type="gene ID" value="Pp3c26_3770"/>
</dbReference>
<dbReference type="OMA" id="RMFVGIY"/>
<evidence type="ECO:0000313" key="3">
    <source>
        <dbReference type="Proteomes" id="UP000006727"/>
    </source>
</evidence>
<dbReference type="PANTHER" id="PTHR35754">
    <property type="entry name" value="ATP SYNTHASE SUBUNIT B"/>
    <property type="match status" value="1"/>
</dbReference>
<dbReference type="OrthoDB" id="511315at2759"/>
<evidence type="ECO:0000313" key="2">
    <source>
        <dbReference type="EnsemblPlants" id="Pp3c26_3770V3.1"/>
    </source>
</evidence>
<dbReference type="AlphaFoldDB" id="A0A2K1IBQ4"/>
<dbReference type="EnsemblPlants" id="Pp3c26_3770V3.1">
    <property type="protein sequence ID" value="Pp3c26_3770V3.1"/>
    <property type="gene ID" value="Pp3c26_3770"/>
</dbReference>
<dbReference type="KEGG" id="ppp:112277635"/>
<dbReference type="PANTHER" id="PTHR35754:SF2">
    <property type="entry name" value="ATP SYNTHASE SUBUNIT B"/>
    <property type="match status" value="1"/>
</dbReference>
<dbReference type="GeneID" id="112277635"/>